<name>A0A1T4NHI3_9HYPH</name>
<dbReference type="InterPro" id="IPR025701">
    <property type="entry name" value="UBQ-conjugat_E2_E"/>
</dbReference>
<evidence type="ECO:0000313" key="2">
    <source>
        <dbReference type="Proteomes" id="UP000190135"/>
    </source>
</evidence>
<sequence>MSFLPTADRRYLEERGLAFREVEDGGRKGVILPGFVLPTAKFQVVTADILILLPRGYPDTPPDMFYALPWLSLVRSSRYPNCADQPQQFENQKWQRWSRHNNNWRPGVDGIWTMLKRVEHALQEAA</sequence>
<dbReference type="RefSeq" id="WP_116002577.1">
    <property type="nucleotide sequence ID" value="NZ_FUXL01000003.1"/>
</dbReference>
<accession>A0A1T4NHI3</accession>
<dbReference type="EMBL" id="FUXL01000003">
    <property type="protein sequence ID" value="SJZ78517.1"/>
    <property type="molecule type" value="Genomic_DNA"/>
</dbReference>
<dbReference type="Pfam" id="PF14462">
    <property type="entry name" value="Prok-E2_E"/>
    <property type="match status" value="1"/>
</dbReference>
<protein>
    <submittedName>
        <fullName evidence="1">E2 family protein E</fullName>
    </submittedName>
</protein>
<keyword evidence="2" id="KW-1185">Reference proteome</keyword>
<organism evidence="1 2">
    <name type="scientific">Consotaella salsifontis</name>
    <dbReference type="NCBI Taxonomy" id="1365950"/>
    <lineage>
        <taxon>Bacteria</taxon>
        <taxon>Pseudomonadati</taxon>
        <taxon>Pseudomonadota</taxon>
        <taxon>Alphaproteobacteria</taxon>
        <taxon>Hyphomicrobiales</taxon>
        <taxon>Aurantimonadaceae</taxon>
        <taxon>Consotaella</taxon>
    </lineage>
</organism>
<dbReference type="Proteomes" id="UP000190135">
    <property type="component" value="Unassembled WGS sequence"/>
</dbReference>
<reference evidence="1 2" key="1">
    <citation type="submission" date="2017-02" db="EMBL/GenBank/DDBJ databases">
        <authorList>
            <person name="Peterson S.W."/>
        </authorList>
    </citation>
    <scope>NUCLEOTIDE SEQUENCE [LARGE SCALE GENOMIC DNA]</scope>
    <source>
        <strain evidence="1 2">USBA 369</strain>
    </source>
</reference>
<evidence type="ECO:0000313" key="1">
    <source>
        <dbReference type="EMBL" id="SJZ78517.1"/>
    </source>
</evidence>
<dbReference type="OrthoDB" id="512401at2"/>
<gene>
    <name evidence="1" type="ORF">SAMN05428963_10324</name>
</gene>
<dbReference type="STRING" id="1365950.SAMN05428963_10324"/>
<dbReference type="AlphaFoldDB" id="A0A1T4NHI3"/>
<proteinExistence type="predicted"/>